<evidence type="ECO:0000256" key="2">
    <source>
        <dbReference type="ARBA" id="ARBA00022741"/>
    </source>
</evidence>
<dbReference type="InterPro" id="IPR032675">
    <property type="entry name" value="LRR_dom_sf"/>
</dbReference>
<dbReference type="GO" id="GO:0098542">
    <property type="term" value="P:defense response to other organism"/>
    <property type="evidence" value="ECO:0007669"/>
    <property type="project" value="TreeGrafter"/>
</dbReference>
<dbReference type="Gene3D" id="1.20.5.4130">
    <property type="match status" value="1"/>
</dbReference>
<keyword evidence="1" id="KW-0677">Repeat</keyword>
<dbReference type="FunFam" id="1.10.10.10:FF:000322">
    <property type="entry name" value="Probable disease resistance protein At1g63360"/>
    <property type="match status" value="1"/>
</dbReference>
<name>A0A834YRC7_TETSI</name>
<gene>
    <name evidence="8" type="ORF">HHK36_020294</name>
</gene>
<feature type="domain" description="NB-ARC" evidence="4">
    <location>
        <begin position="201"/>
        <end position="377"/>
    </location>
</feature>
<dbReference type="SUPFAM" id="SSF52058">
    <property type="entry name" value="L domain-like"/>
    <property type="match status" value="1"/>
</dbReference>
<feature type="domain" description="Disease resistance R13L4/SHOC-2-like LRR" evidence="7">
    <location>
        <begin position="576"/>
        <end position="880"/>
    </location>
</feature>
<dbReference type="AlphaFoldDB" id="A0A834YRC7"/>
<protein>
    <submittedName>
        <fullName evidence="8">Uncharacterized protein</fullName>
    </submittedName>
</protein>
<keyword evidence="3" id="KW-0611">Plant defense</keyword>
<dbReference type="InterPro" id="IPR002182">
    <property type="entry name" value="NB-ARC"/>
</dbReference>
<dbReference type="PANTHER" id="PTHR23155">
    <property type="entry name" value="DISEASE RESISTANCE PROTEIN RP"/>
    <property type="match status" value="1"/>
</dbReference>
<dbReference type="Proteomes" id="UP000655225">
    <property type="component" value="Unassembled WGS sequence"/>
</dbReference>
<feature type="domain" description="Disease resistance N-terminal" evidence="5">
    <location>
        <begin position="34"/>
        <end position="122"/>
    </location>
</feature>
<dbReference type="FunFam" id="3.40.50.300:FF:001091">
    <property type="entry name" value="Probable disease resistance protein At1g61300"/>
    <property type="match status" value="1"/>
</dbReference>
<evidence type="ECO:0000259" key="5">
    <source>
        <dbReference type="Pfam" id="PF18052"/>
    </source>
</evidence>
<dbReference type="Gene3D" id="3.80.10.10">
    <property type="entry name" value="Ribonuclease Inhibitor"/>
    <property type="match status" value="1"/>
</dbReference>
<dbReference type="InterPro" id="IPR042197">
    <property type="entry name" value="Apaf_helical"/>
</dbReference>
<dbReference type="InterPro" id="IPR038005">
    <property type="entry name" value="RX-like_CC"/>
</dbReference>
<dbReference type="InterPro" id="IPR041118">
    <property type="entry name" value="Rx_N"/>
</dbReference>
<sequence>MHLSFRGEKSFEIGKISEGFLSRKLEEKKMAESVVSFVLDRIVPLLEEEVKLLGGIRPELEYIRDELQSIRGFLRDADAREEREEAVKAWVDQVRNIAYDIEDILDESMLILSPQHQSHGFVGSLQKSAQFLKHWRPRHHLATQIQDIKARVCDVAERRTRYDLQILDQGSSSNSTSYMWHDLRGDALLLGENELVGIDKPREMLIGWLVEGESRLVLVPVHGMGGSGKTTLVKKVYDHQRVKDYFQHHAWINVSQSFKINELLRDMIEQLFGEIKQPVPQGVDTMNEIALKKIVNEFLQQKRYVIILDDIWSITVWEAVKYALPDSNCGSRIMVTTRSSDIASSCIEPHGHVYNLESLDPKDSWSLFCKKAFGQNSCPPELRGPSQNILRRCGGLPLAIVAIGGVLSTKEKIVIEWEMVHRSLGSLLESNDKLKSMKNILSLSYNDLPYYLKPCLLYLGIFPEDYVFGSTRLINLWIGEGFVRDKERMTIEEVAESHLHELINRSLIQVVETSSEGRVKWFRVHDFIREIIISKSRDHNFGAIAVEHNTKFLEKVRRLSIHNTVDNVPQNKSFSHLRSLLMFGVETIPKSYMSPFLSNIRLLRVLDLRDAPLEKLPNEIVNLFHLRYLSLRRTNIKKLPKSIGKLQNLMTLDLKGTNVRELPSELFKLQRLRYLLVYKSGFKSEPPIFKVFGFYGLVGIGSLVNLQELFFIDVNQGGVVVKELGRLSKLRRVGILGLRREDGPELCSSIEKMRNLRWLSVESLEEKVLDVQYLFSPPLLQTIELIGKLEKFPNWISLLHNLKRILLVGCTSREDPLEVLQALPNLTDLKLADAYDGYELCFKTGGFQTLKILSLSKFERLKLVRVEEGAMPHLEKLIIAECKMLEKVPLGIECHANLKFFYFKDMPNEFITALNPSIQLGNYWRLVNWRDRHLEGHSVRFLQQDFSFRQPIIRLPYKDMYLRCRWL</sequence>
<accession>A0A834YRC7</accession>
<dbReference type="EMBL" id="JABCRI010000014">
    <property type="protein sequence ID" value="KAF8394089.1"/>
    <property type="molecule type" value="Genomic_DNA"/>
</dbReference>
<evidence type="ECO:0000313" key="8">
    <source>
        <dbReference type="EMBL" id="KAF8394089.1"/>
    </source>
</evidence>
<feature type="domain" description="Disease resistance protein winged helix" evidence="6">
    <location>
        <begin position="461"/>
        <end position="532"/>
    </location>
</feature>
<dbReference type="CDD" id="cd14798">
    <property type="entry name" value="RX-CC_like"/>
    <property type="match status" value="1"/>
</dbReference>
<dbReference type="Pfam" id="PF23598">
    <property type="entry name" value="LRR_14"/>
    <property type="match status" value="1"/>
</dbReference>
<evidence type="ECO:0000256" key="1">
    <source>
        <dbReference type="ARBA" id="ARBA00022737"/>
    </source>
</evidence>
<dbReference type="OrthoDB" id="690341at2759"/>
<reference evidence="8 9" key="1">
    <citation type="submission" date="2020-04" db="EMBL/GenBank/DDBJ databases">
        <title>Plant Genome Project.</title>
        <authorList>
            <person name="Zhang R.-G."/>
        </authorList>
    </citation>
    <scope>NUCLEOTIDE SEQUENCE [LARGE SCALE GENOMIC DNA]</scope>
    <source>
        <strain evidence="8">YNK0</strain>
        <tissue evidence="8">Leaf</tissue>
    </source>
</reference>
<proteinExistence type="predicted"/>
<dbReference type="SUPFAM" id="SSF52540">
    <property type="entry name" value="P-loop containing nucleoside triphosphate hydrolases"/>
    <property type="match status" value="1"/>
</dbReference>
<dbReference type="Pfam" id="PF23559">
    <property type="entry name" value="WHD_DRP"/>
    <property type="match status" value="1"/>
</dbReference>
<evidence type="ECO:0000256" key="3">
    <source>
        <dbReference type="ARBA" id="ARBA00022821"/>
    </source>
</evidence>
<dbReference type="PRINTS" id="PR00364">
    <property type="entry name" value="DISEASERSIST"/>
</dbReference>
<evidence type="ECO:0000259" key="6">
    <source>
        <dbReference type="Pfam" id="PF23559"/>
    </source>
</evidence>
<evidence type="ECO:0000259" key="4">
    <source>
        <dbReference type="Pfam" id="PF00931"/>
    </source>
</evidence>
<dbReference type="InterPro" id="IPR058922">
    <property type="entry name" value="WHD_DRP"/>
</dbReference>
<dbReference type="PANTHER" id="PTHR23155:SF1205">
    <property type="entry name" value="DISEASE RESISTANCE PROTEIN RPM1"/>
    <property type="match status" value="1"/>
</dbReference>
<dbReference type="Gene3D" id="3.40.50.300">
    <property type="entry name" value="P-loop containing nucleotide triphosphate hydrolases"/>
    <property type="match status" value="1"/>
</dbReference>
<dbReference type="InterPro" id="IPR055414">
    <property type="entry name" value="LRR_R13L4/SHOC2-like"/>
</dbReference>
<evidence type="ECO:0000259" key="7">
    <source>
        <dbReference type="Pfam" id="PF23598"/>
    </source>
</evidence>
<keyword evidence="9" id="KW-1185">Reference proteome</keyword>
<dbReference type="InterPro" id="IPR044974">
    <property type="entry name" value="Disease_R_plants"/>
</dbReference>
<comment type="caution">
    <text evidence="8">The sequence shown here is derived from an EMBL/GenBank/DDBJ whole genome shotgun (WGS) entry which is preliminary data.</text>
</comment>
<dbReference type="GO" id="GO:0043531">
    <property type="term" value="F:ADP binding"/>
    <property type="evidence" value="ECO:0007669"/>
    <property type="project" value="InterPro"/>
</dbReference>
<organism evidence="8 9">
    <name type="scientific">Tetracentron sinense</name>
    <name type="common">Spur-leaf</name>
    <dbReference type="NCBI Taxonomy" id="13715"/>
    <lineage>
        <taxon>Eukaryota</taxon>
        <taxon>Viridiplantae</taxon>
        <taxon>Streptophyta</taxon>
        <taxon>Embryophyta</taxon>
        <taxon>Tracheophyta</taxon>
        <taxon>Spermatophyta</taxon>
        <taxon>Magnoliopsida</taxon>
        <taxon>Trochodendrales</taxon>
        <taxon>Trochodendraceae</taxon>
        <taxon>Tetracentron</taxon>
    </lineage>
</organism>
<dbReference type="Pfam" id="PF18052">
    <property type="entry name" value="Rx_N"/>
    <property type="match status" value="1"/>
</dbReference>
<dbReference type="Gene3D" id="1.10.10.10">
    <property type="entry name" value="Winged helix-like DNA-binding domain superfamily/Winged helix DNA-binding domain"/>
    <property type="match status" value="1"/>
</dbReference>
<dbReference type="InterPro" id="IPR036388">
    <property type="entry name" value="WH-like_DNA-bd_sf"/>
</dbReference>
<dbReference type="OMA" id="EGMERWE"/>
<keyword evidence="2" id="KW-0547">Nucleotide-binding</keyword>
<evidence type="ECO:0000313" key="9">
    <source>
        <dbReference type="Proteomes" id="UP000655225"/>
    </source>
</evidence>
<dbReference type="InterPro" id="IPR027417">
    <property type="entry name" value="P-loop_NTPase"/>
</dbReference>
<dbReference type="Pfam" id="PF00931">
    <property type="entry name" value="NB-ARC"/>
    <property type="match status" value="1"/>
</dbReference>
<dbReference type="Gene3D" id="1.10.8.430">
    <property type="entry name" value="Helical domain of apoptotic protease-activating factors"/>
    <property type="match status" value="1"/>
</dbReference>